<evidence type="ECO:0000256" key="1">
    <source>
        <dbReference type="SAM" id="MobiDB-lite"/>
    </source>
</evidence>
<feature type="chain" id="PRO_5005894530" evidence="2">
    <location>
        <begin position="25"/>
        <end position="1019"/>
    </location>
</feature>
<feature type="compositionally biased region" description="Polar residues" evidence="1">
    <location>
        <begin position="409"/>
        <end position="432"/>
    </location>
</feature>
<organism evidence="3 4">
    <name type="scientific">Strongyloides papillosus</name>
    <name type="common">Intestinal threadworm</name>
    <dbReference type="NCBI Taxonomy" id="174720"/>
    <lineage>
        <taxon>Eukaryota</taxon>
        <taxon>Metazoa</taxon>
        <taxon>Ecdysozoa</taxon>
        <taxon>Nematoda</taxon>
        <taxon>Chromadorea</taxon>
        <taxon>Rhabditida</taxon>
        <taxon>Tylenchina</taxon>
        <taxon>Panagrolaimomorpha</taxon>
        <taxon>Strongyloidoidea</taxon>
        <taxon>Strongyloididae</taxon>
        <taxon>Strongyloides</taxon>
    </lineage>
</organism>
<keyword evidence="2" id="KW-0732">Signal</keyword>
<evidence type="ECO:0000256" key="2">
    <source>
        <dbReference type="SAM" id="SignalP"/>
    </source>
</evidence>
<dbReference type="AlphaFoldDB" id="A0A0N5BMF0"/>
<feature type="compositionally biased region" description="Polar residues" evidence="1">
    <location>
        <begin position="280"/>
        <end position="291"/>
    </location>
</feature>
<feature type="compositionally biased region" description="Basic and acidic residues" evidence="1">
    <location>
        <begin position="753"/>
        <end position="769"/>
    </location>
</feature>
<feature type="region of interest" description="Disordered" evidence="1">
    <location>
        <begin position="407"/>
        <end position="444"/>
    </location>
</feature>
<accession>A0A0N5BMF0</accession>
<sequence length="1019" mass="113095">MQTGTRSRFALVLLFSLLIGLSFGANARRNGIGAAIVGGIVNTNKAIIGGITGTIGAVVDTAKESNNATEKEDKRASRSAYGWDDSSYTANKVDDNLFPQNLPSDDGNSMLTEMNGGDYGGAEIFQSDEQFLDVNVPSSTAETDVDVEGSGNLYEPVVVVNEEKSTFGEESSYSSAYGQGAELLPPSNANKLTYGSEMEGTVKEKKLPASGNKAVEFVAIYAVRRRRDSRRTKEVARNGKNRKSGSLNADAPVEQQRSRRDDDWDDHFDDNNSGERQRVRVTTNRLSPKQPSSHEDDNSGERQRVRVSTNRLNQKQRSRRDDDWDGHLDDDNSGERQRVRVPTNRLSPKQPSSHEDDNSGERQRVRVSANSLNQRQRSRRDDDWDDWFDDCDDADDIFDPECRARLNHPVQSQRNPVPVSPKQNSVVTNPMNQRGLPRRGDDWDDWMDDDCDDLDDLNDPECRMRLSRPVQQQRNPVPVSPRGNAVATNPLNQRDRPRRDDDWDDWMDDDCDDADDLFDPECRVRLNRQVQPKTNTVVLSPKEKSVAANALSQKDRPRRDDDWDDWMDDDCDDADDLFDPECRVRLNRQVQPKTNTVVVSTKEKSVATNTLSQNDRPRRNGDWDDCDDADDLFDPECRRRLNQRPASPLPPVRNPRPVPQQPPMRDPRPPVQSRPPMVTPRPVPPRPPMWGPGPVQPPMRDPRPPVQPRPPMVTPRPVQPRPPMWGPGPVQPPMRDPRPVPQQPPMGNQRPVPPRDGRAPAMVIREETRPVSPREGNVSATPMKDQRTVSPEEEQVSPAPAGGPQPFQPNNNQGHPRRSRRSVSEAVVGGVTETSKAVANGTEKVVDATTGGKKDKVKSKETKGTKKASKVGGITDTANSTATGVESTVDEAKKEVKTTTTTTSKPKETLSSSNSTCKSQNVCYGDSDCNGGRCVGAFVGTCNCNACFNFITCTSDEGCGGLKGACDMNTKRCNCQEAHRKLGYPNYFDALTKFCNHQSCDGSSNSCNGLPCTSGRCFC</sequence>
<feature type="compositionally biased region" description="Acidic residues" evidence="1">
    <location>
        <begin position="623"/>
        <end position="634"/>
    </location>
</feature>
<reference evidence="4" key="1">
    <citation type="submission" date="2017-02" db="UniProtKB">
        <authorList>
            <consortium name="WormBaseParasite"/>
        </authorList>
    </citation>
    <scope>IDENTIFICATION</scope>
</reference>
<feature type="compositionally biased region" description="Pro residues" evidence="1">
    <location>
        <begin position="647"/>
        <end position="744"/>
    </location>
</feature>
<feature type="region of interest" description="Disordered" evidence="1">
    <location>
        <begin position="228"/>
        <end position="386"/>
    </location>
</feature>
<feature type="region of interest" description="Disordered" evidence="1">
    <location>
        <begin position="595"/>
        <end position="871"/>
    </location>
</feature>
<dbReference type="PANTHER" id="PTHR37973">
    <property type="entry name" value="CHONDROITIN PROTEOGLYCAN 3"/>
    <property type="match status" value="1"/>
</dbReference>
<feature type="compositionally biased region" description="Basic and acidic residues" evidence="1">
    <location>
        <begin position="292"/>
        <end position="304"/>
    </location>
</feature>
<dbReference type="Proteomes" id="UP000046392">
    <property type="component" value="Unplaced"/>
</dbReference>
<feature type="compositionally biased region" description="Polar residues" evidence="1">
    <location>
        <begin position="306"/>
        <end position="315"/>
    </location>
</feature>
<keyword evidence="3" id="KW-1185">Reference proteome</keyword>
<name>A0A0N5BMF0_STREA</name>
<protein>
    <submittedName>
        <fullName evidence="4">Neurotrophin 1</fullName>
    </submittedName>
</protein>
<feature type="compositionally biased region" description="Basic and acidic residues" evidence="1">
    <location>
        <begin position="352"/>
        <end position="364"/>
    </location>
</feature>
<dbReference type="PRINTS" id="PR01217">
    <property type="entry name" value="PRICHEXTENSN"/>
</dbReference>
<feature type="region of interest" description="Disordered" evidence="1">
    <location>
        <begin position="535"/>
        <end position="565"/>
    </location>
</feature>
<feature type="region of interest" description="Disordered" evidence="1">
    <location>
        <begin position="465"/>
        <end position="505"/>
    </location>
</feature>
<feature type="compositionally biased region" description="Basic and acidic residues" evidence="1">
    <location>
        <begin position="852"/>
        <end position="864"/>
    </location>
</feature>
<feature type="compositionally biased region" description="Basic and acidic residues" evidence="1">
    <location>
        <begin position="269"/>
        <end position="278"/>
    </location>
</feature>
<dbReference type="STRING" id="174720.A0A0N5BMF0"/>
<feature type="compositionally biased region" description="Basic and acidic residues" evidence="1">
    <location>
        <begin position="319"/>
        <end position="338"/>
    </location>
</feature>
<feature type="signal peptide" evidence="2">
    <location>
        <begin position="1"/>
        <end position="24"/>
    </location>
</feature>
<evidence type="ECO:0000313" key="3">
    <source>
        <dbReference type="Proteomes" id="UP000046392"/>
    </source>
</evidence>
<evidence type="ECO:0000313" key="4">
    <source>
        <dbReference type="WBParaSite" id="SPAL_0000709000.3"/>
    </source>
</evidence>
<dbReference type="InterPro" id="IPR039260">
    <property type="entry name" value="Cpg-3"/>
</dbReference>
<proteinExistence type="predicted"/>
<dbReference type="PANTHER" id="PTHR37973:SF1">
    <property type="entry name" value="DICKKOPF_N DOMAIN-CONTAINING PROTEIN"/>
    <property type="match status" value="1"/>
</dbReference>
<dbReference type="WBParaSite" id="SPAL_0000709000.3">
    <property type="protein sequence ID" value="SPAL_0000709000.3"/>
    <property type="gene ID" value="SPAL_0000709000"/>
</dbReference>